<protein>
    <submittedName>
        <fullName evidence="1">Uncharacterized protein</fullName>
    </submittedName>
</protein>
<reference evidence="1 2" key="1">
    <citation type="submission" date="2020-08" db="EMBL/GenBank/DDBJ databases">
        <title>Sequencing the genomes of 1000 actinobacteria strains.</title>
        <authorList>
            <person name="Klenk H.-P."/>
        </authorList>
    </citation>
    <scope>NUCLEOTIDE SEQUENCE [LARGE SCALE GENOMIC DNA]</scope>
    <source>
        <strain evidence="1 2">DSM 23889</strain>
    </source>
</reference>
<gene>
    <name evidence="1" type="ORF">BJ959_000692</name>
</gene>
<evidence type="ECO:0000313" key="1">
    <source>
        <dbReference type="EMBL" id="MBB5617196.1"/>
    </source>
</evidence>
<dbReference type="Proteomes" id="UP000552883">
    <property type="component" value="Unassembled WGS sequence"/>
</dbReference>
<dbReference type="OrthoDB" id="5124121at2"/>
<dbReference type="EMBL" id="JACHBS010000001">
    <property type="protein sequence ID" value="MBB5617196.1"/>
    <property type="molecule type" value="Genomic_DNA"/>
</dbReference>
<evidence type="ECO:0000313" key="2">
    <source>
        <dbReference type="Proteomes" id="UP000552883"/>
    </source>
</evidence>
<dbReference type="AlphaFoldDB" id="A0A840XFT2"/>
<name>A0A840XFT2_9MICO</name>
<sequence>MSGGYETPASGDYAELIRQMRDMTRRLDELERPSGTQIVLEDESEREDASGFGVGTGFATVVTIPYTCPPYKCRTNFLLGGQVFARNSRGVTDFLYAQVEVEGSVFGLGQGNPQPVQVAASAWGSATTGYAADVTTQAGETITFRLLVRADGGAWSADGSNQASLWVVASHKIRS</sequence>
<organism evidence="1 2">
    <name type="scientific">Microcella frigidaquae</name>
    <dbReference type="NCBI Taxonomy" id="424758"/>
    <lineage>
        <taxon>Bacteria</taxon>
        <taxon>Bacillati</taxon>
        <taxon>Actinomycetota</taxon>
        <taxon>Actinomycetes</taxon>
        <taxon>Micrococcales</taxon>
        <taxon>Microbacteriaceae</taxon>
        <taxon>Microcella</taxon>
    </lineage>
</organism>
<accession>A0A840XFT2</accession>
<keyword evidence="2" id="KW-1185">Reference proteome</keyword>
<dbReference type="RefSeq" id="WP_153982564.1">
    <property type="nucleotide sequence ID" value="NZ_BAAANZ010000009.1"/>
</dbReference>
<comment type="caution">
    <text evidence="1">The sequence shown here is derived from an EMBL/GenBank/DDBJ whole genome shotgun (WGS) entry which is preliminary data.</text>
</comment>
<proteinExistence type="predicted"/>